<organism evidence="1 2">
    <name type="scientific">Owenweeksia hongkongensis (strain DSM 17368 / CIP 108786 / JCM 12287 / NRRL B-23963 / UST20020801)</name>
    <dbReference type="NCBI Taxonomy" id="926562"/>
    <lineage>
        <taxon>Bacteria</taxon>
        <taxon>Pseudomonadati</taxon>
        <taxon>Bacteroidota</taxon>
        <taxon>Flavobacteriia</taxon>
        <taxon>Flavobacteriales</taxon>
        <taxon>Owenweeksiaceae</taxon>
        <taxon>Owenweeksia</taxon>
    </lineage>
</organism>
<name>G8R7V5_OWEHD</name>
<dbReference type="PATRIC" id="fig|926562.3.peg.2533"/>
<dbReference type="EMBL" id="CP003156">
    <property type="protein sequence ID" value="AEV33486.1"/>
    <property type="molecule type" value="Genomic_DNA"/>
</dbReference>
<reference evidence="1 2" key="1">
    <citation type="journal article" date="2012" name="Stand. Genomic Sci.">
        <title>Genome sequence of the orange-pigmented seawater bacterium Owenweeksia hongkongensis type strain (UST20020801(T)).</title>
        <authorList>
            <person name="Riedel T."/>
            <person name="Held B."/>
            <person name="Nolan M."/>
            <person name="Lucas S."/>
            <person name="Lapidus A."/>
            <person name="Tice H."/>
            <person name="Del Rio T.G."/>
            <person name="Cheng J.F."/>
            <person name="Han C."/>
            <person name="Tapia R."/>
            <person name="Goodwin L.A."/>
            <person name="Pitluck S."/>
            <person name="Liolios K."/>
            <person name="Mavromatis K."/>
            <person name="Pagani I."/>
            <person name="Ivanova N."/>
            <person name="Mikhailova N."/>
            <person name="Pati A."/>
            <person name="Chen A."/>
            <person name="Palaniappan K."/>
            <person name="Rohde M."/>
            <person name="Tindall B.J."/>
            <person name="Detter J.C."/>
            <person name="Goker M."/>
            <person name="Woyke T."/>
            <person name="Bristow J."/>
            <person name="Eisen J.A."/>
            <person name="Markowitz V."/>
            <person name="Hugenholtz P."/>
            <person name="Klenk H.P."/>
            <person name="Kyrpides N.C."/>
        </authorList>
    </citation>
    <scope>NUCLEOTIDE SEQUENCE</scope>
    <source>
        <strain evidence="2">DSM 17368 / JCM 12287 / NRRL B-23963</strain>
    </source>
</reference>
<dbReference type="eggNOG" id="COG0501">
    <property type="taxonomic scope" value="Bacteria"/>
</dbReference>
<dbReference type="Proteomes" id="UP000005631">
    <property type="component" value="Chromosome"/>
</dbReference>
<dbReference type="AlphaFoldDB" id="G8R7V5"/>
<keyword evidence="2" id="KW-1185">Reference proteome</keyword>
<dbReference type="STRING" id="926562.Oweho_2516"/>
<sequence>MLAIASITALSVPHTPIQHFISTDNDTSETKPEMIVHFENVENQKIKDSFMEVMERYEALHNSEVTLVQGPIKSSTMQAQPVVKLSNLFGETKKYRVKLAILVRDSKDIKVADLPADVLTGWFAHELGHLVDYRPHSNFQMIFYGLKYVFSNKFKTNAEHAADYVAIRHGFRDEIIATKRFILEHDLLDETYKEKIRRYYMPIEEAEVWEHKHVPGAPEPEL</sequence>
<evidence type="ECO:0000313" key="2">
    <source>
        <dbReference type="Proteomes" id="UP000005631"/>
    </source>
</evidence>
<protein>
    <submittedName>
        <fullName evidence="1">Uncharacterized protein</fullName>
    </submittedName>
</protein>
<gene>
    <name evidence="1" type="ordered locus">Oweho_2516</name>
</gene>
<accession>G8R7V5</accession>
<evidence type="ECO:0000313" key="1">
    <source>
        <dbReference type="EMBL" id="AEV33486.1"/>
    </source>
</evidence>
<proteinExistence type="predicted"/>
<dbReference type="KEGG" id="oho:Oweho_2516"/>
<dbReference type="HOGENOM" id="CLU_100520_0_0_10"/>